<keyword evidence="5" id="KW-1133">Transmembrane helix</keyword>
<keyword evidence="2" id="KW-0812">Transmembrane</keyword>
<dbReference type="Pfam" id="PF08263">
    <property type="entry name" value="LRRNT_2"/>
    <property type="match status" value="1"/>
</dbReference>
<dbReference type="InterPro" id="IPR053211">
    <property type="entry name" value="DNA_repair-toleration"/>
</dbReference>
<keyword evidence="4" id="KW-0677">Repeat</keyword>
<evidence type="ECO:0000313" key="9">
    <source>
        <dbReference type="Proteomes" id="UP001652660"/>
    </source>
</evidence>
<evidence type="ECO:0000256" key="2">
    <source>
        <dbReference type="ARBA" id="ARBA00022692"/>
    </source>
</evidence>
<evidence type="ECO:0000259" key="8">
    <source>
        <dbReference type="Pfam" id="PF08263"/>
    </source>
</evidence>
<dbReference type="PANTHER" id="PTHR48060:SF17">
    <property type="entry name" value="LRR RECEPTOR-LIKE SERINE_THREONINE-PROTEIN KINASE IRK-RELATED"/>
    <property type="match status" value="1"/>
</dbReference>
<feature type="domain" description="Leucine-rich repeat-containing N-terminal plant-type" evidence="8">
    <location>
        <begin position="33"/>
        <end position="74"/>
    </location>
</feature>
<dbReference type="Pfam" id="PF00560">
    <property type="entry name" value="LRR_1"/>
    <property type="match status" value="4"/>
</dbReference>
<dbReference type="Proteomes" id="UP001652660">
    <property type="component" value="Chromosome 6e"/>
</dbReference>
<evidence type="ECO:0000256" key="1">
    <source>
        <dbReference type="ARBA" id="ARBA00022614"/>
    </source>
</evidence>
<dbReference type="RefSeq" id="XP_071910311.1">
    <property type="nucleotide sequence ID" value="XM_072054210.1"/>
</dbReference>
<keyword evidence="9" id="KW-1185">Reference proteome</keyword>
<dbReference type="InterPro" id="IPR013210">
    <property type="entry name" value="LRR_N_plant-typ"/>
</dbReference>
<evidence type="ECO:0000313" key="10">
    <source>
        <dbReference type="RefSeq" id="XP_071910311.1"/>
    </source>
</evidence>
<protein>
    <submittedName>
        <fullName evidence="10">Receptor-like protein 6</fullName>
    </submittedName>
</protein>
<dbReference type="Gene3D" id="3.80.10.10">
    <property type="entry name" value="Ribonuclease Inhibitor"/>
    <property type="match status" value="5"/>
</dbReference>
<sequence>MTSQMHFRLLLVLVLSDLYSIIDVKLASARCLSEEMDLLLQLRNNLTYDASLSTKLVSWDEQSDCCSWRGVRCDDAGHVIDLDLSSDSISGNLDDSSSLFRLQFLRRLNLAGNSFDSTQLPTGFGMLKELVYLNLSETGFAGQIPSEFSRISRLVTLDLSTFSPGYILSLKLESPNLNMLVHNLTRLRDLRLDGVDIAAAGDDWCHALSSALPDLRVLSLSYCNISGPLDSSLAKLQSLSVIKLDGNIFSSPLPDFFAEFANLTALSAGSCGLIGEAPQRIFQLPSLRTIDLSNNRELGGSLPEFPENGSLETLELSYTYFSGNLPDSIGNLKMLSSLRLFGCNFSGPIASSISSLSQLVAIDLSVNHLTGSLPSFSLSRKLRSIGLRDNKLIGKIPLEWEGLKNLTFLDLSDNSLSGELPAFLFSLPSLETLTLPNNRFSGQISELQSPSLSPLEQLDLSGNNLEGPIPKFVFKTTGLSTLSLASNKFTGTVELIEFMELKNLFSLDLSYNKLSVGTSGSDSAFSLLPQFNSLMLASCKLQKFPFLKNQSRLNMLDLSENQITGEIPNWIWEVHDGYLPYVNLSCNHFTGLQEPYHFHTHQYLDLHSNLLIGGIPLPPRSAVYVDFSSNKFTSSLPADIGNHLSSAMNLSIANNSIVGGIPLSLCNASLLEVLDLSGNSLSSSIPSCLIEKSRSLVVLDLHGNKLSGNIPDTFPRDCKLETLDLSFNQLEGKVPESLVNCTKLTALNLGHNRIGSSPSMPCSVVHVRFETSIGKLQP</sequence>
<reference evidence="10" key="1">
    <citation type="submission" date="2025-08" db="UniProtKB">
        <authorList>
            <consortium name="RefSeq"/>
        </authorList>
    </citation>
    <scope>IDENTIFICATION</scope>
    <source>
        <tissue evidence="10">Leaves</tissue>
    </source>
</reference>
<dbReference type="InterPro" id="IPR003591">
    <property type="entry name" value="Leu-rich_rpt_typical-subtyp"/>
</dbReference>
<dbReference type="PANTHER" id="PTHR48060">
    <property type="entry name" value="DNA DAMAGE-REPAIR/TOLERATION PROTEIN DRT100"/>
    <property type="match status" value="1"/>
</dbReference>
<feature type="chain" id="PRO_5045625583" evidence="7">
    <location>
        <begin position="21"/>
        <end position="778"/>
    </location>
</feature>
<dbReference type="GeneID" id="140009249"/>
<dbReference type="SUPFAM" id="SSF52058">
    <property type="entry name" value="L domain-like"/>
    <property type="match status" value="3"/>
</dbReference>
<evidence type="ECO:0000256" key="5">
    <source>
        <dbReference type="ARBA" id="ARBA00022989"/>
    </source>
</evidence>
<feature type="signal peptide" evidence="7">
    <location>
        <begin position="1"/>
        <end position="20"/>
    </location>
</feature>
<evidence type="ECO:0000256" key="7">
    <source>
        <dbReference type="SAM" id="SignalP"/>
    </source>
</evidence>
<keyword evidence="6" id="KW-0472">Membrane</keyword>
<evidence type="ECO:0000256" key="6">
    <source>
        <dbReference type="ARBA" id="ARBA00023136"/>
    </source>
</evidence>
<organism evidence="9 10">
    <name type="scientific">Coffea arabica</name>
    <name type="common">Arabian coffee</name>
    <dbReference type="NCBI Taxonomy" id="13443"/>
    <lineage>
        <taxon>Eukaryota</taxon>
        <taxon>Viridiplantae</taxon>
        <taxon>Streptophyta</taxon>
        <taxon>Embryophyta</taxon>
        <taxon>Tracheophyta</taxon>
        <taxon>Spermatophyta</taxon>
        <taxon>Magnoliopsida</taxon>
        <taxon>eudicotyledons</taxon>
        <taxon>Gunneridae</taxon>
        <taxon>Pentapetalae</taxon>
        <taxon>asterids</taxon>
        <taxon>lamiids</taxon>
        <taxon>Gentianales</taxon>
        <taxon>Rubiaceae</taxon>
        <taxon>Ixoroideae</taxon>
        <taxon>Gardenieae complex</taxon>
        <taxon>Bertiereae - Coffeeae clade</taxon>
        <taxon>Coffeeae</taxon>
        <taxon>Coffea</taxon>
    </lineage>
</organism>
<dbReference type="InterPro" id="IPR032675">
    <property type="entry name" value="LRR_dom_sf"/>
</dbReference>
<dbReference type="SMART" id="SM00369">
    <property type="entry name" value="LRR_TYP"/>
    <property type="match status" value="8"/>
</dbReference>
<keyword evidence="1" id="KW-0433">Leucine-rich repeat</keyword>
<evidence type="ECO:0000256" key="3">
    <source>
        <dbReference type="ARBA" id="ARBA00022729"/>
    </source>
</evidence>
<accession>A0ABM4USP5</accession>
<dbReference type="Pfam" id="PF13855">
    <property type="entry name" value="LRR_8"/>
    <property type="match status" value="3"/>
</dbReference>
<dbReference type="InterPro" id="IPR001611">
    <property type="entry name" value="Leu-rich_rpt"/>
</dbReference>
<proteinExistence type="predicted"/>
<evidence type="ECO:0000256" key="4">
    <source>
        <dbReference type="ARBA" id="ARBA00022737"/>
    </source>
</evidence>
<name>A0ABM4USP5_COFAR</name>
<dbReference type="PRINTS" id="PR00019">
    <property type="entry name" value="LEURICHRPT"/>
</dbReference>
<gene>
    <name evidence="10" type="primary">LOC140009249</name>
</gene>
<keyword evidence="3 7" id="KW-0732">Signal</keyword>